<organism evidence="10 11">
    <name type="scientific">Mesoterricola sediminis</name>
    <dbReference type="NCBI Taxonomy" id="2927980"/>
    <lineage>
        <taxon>Bacteria</taxon>
        <taxon>Pseudomonadati</taxon>
        <taxon>Acidobacteriota</taxon>
        <taxon>Holophagae</taxon>
        <taxon>Holophagales</taxon>
        <taxon>Holophagaceae</taxon>
        <taxon>Mesoterricola</taxon>
    </lineage>
</organism>
<evidence type="ECO:0000256" key="1">
    <source>
        <dbReference type="ARBA" id="ARBA00001966"/>
    </source>
</evidence>
<dbReference type="SMART" id="SM00790">
    <property type="entry name" value="AFOR_N"/>
    <property type="match status" value="1"/>
</dbReference>
<dbReference type="Gene3D" id="1.10.569.10">
    <property type="entry name" value="Aldehyde Ferredoxin Oxidoreductase Protein, subunit A, domain 2"/>
    <property type="match status" value="1"/>
</dbReference>
<dbReference type="EMBL" id="AP027081">
    <property type="protein sequence ID" value="BDU75156.1"/>
    <property type="molecule type" value="Genomic_DNA"/>
</dbReference>
<dbReference type="Proteomes" id="UP001228113">
    <property type="component" value="Chromosome"/>
</dbReference>
<keyword evidence="5" id="KW-0560">Oxidoreductase</keyword>
<protein>
    <submittedName>
        <fullName evidence="10">Aldehyde ferredoxin oxidoreductase</fullName>
    </submittedName>
</protein>
<dbReference type="InterPro" id="IPR001203">
    <property type="entry name" value="OxRdtase_Ald_Fedxn_C"/>
</dbReference>
<dbReference type="InterPro" id="IPR036021">
    <property type="entry name" value="Tungsten_al_ferr_oxy-like_C"/>
</dbReference>
<evidence type="ECO:0000313" key="10">
    <source>
        <dbReference type="EMBL" id="BDU75156.1"/>
    </source>
</evidence>
<dbReference type="InterPro" id="IPR013983">
    <property type="entry name" value="Ald_Fedxn_OxRdtase_N"/>
</dbReference>
<comment type="cofactor">
    <cofactor evidence="8">
        <name>tungstopterin</name>
        <dbReference type="ChEBI" id="CHEBI:30402"/>
    </cofactor>
</comment>
<dbReference type="InterPro" id="IPR013985">
    <property type="entry name" value="Ald_Fedxn_OxRdtase_dom3"/>
</dbReference>
<accession>A0AA48KAX0</accession>
<evidence type="ECO:0000313" key="11">
    <source>
        <dbReference type="Proteomes" id="UP001228113"/>
    </source>
</evidence>
<reference evidence="10" key="1">
    <citation type="journal article" date="2023" name="Int. J. Syst. Evol. Microbiol.">
        <title>Mesoterricola silvestris gen. nov., sp. nov., Mesoterricola sediminis sp. nov., Geothrix oryzae sp. nov., Geothrix edaphica sp. nov., Geothrix rubra sp. nov., and Geothrix limicola sp. nov., six novel members of Acidobacteriota isolated from soils.</title>
        <authorList>
            <person name="Itoh H."/>
            <person name="Sugisawa Y."/>
            <person name="Mise K."/>
            <person name="Xu Z."/>
            <person name="Kuniyasu M."/>
            <person name="Ushijima N."/>
            <person name="Kawano K."/>
            <person name="Kobayashi E."/>
            <person name="Shiratori Y."/>
            <person name="Masuda Y."/>
            <person name="Senoo K."/>
        </authorList>
    </citation>
    <scope>NUCLEOTIDE SEQUENCE</scope>
    <source>
        <strain evidence="10">W786</strain>
    </source>
</reference>
<dbReference type="InterPro" id="IPR013984">
    <property type="entry name" value="Ald_Fedxn_OxRdtase_dom2"/>
</dbReference>
<keyword evidence="4" id="KW-0479">Metal-binding</keyword>
<evidence type="ECO:0000259" key="9">
    <source>
        <dbReference type="SMART" id="SM00790"/>
    </source>
</evidence>
<comment type="similarity">
    <text evidence="2">Belongs to the AOR/FOR family.</text>
</comment>
<evidence type="ECO:0000256" key="3">
    <source>
        <dbReference type="ARBA" id="ARBA00022485"/>
    </source>
</evidence>
<dbReference type="GO" id="GO:0046872">
    <property type="term" value="F:metal ion binding"/>
    <property type="evidence" value="ECO:0007669"/>
    <property type="project" value="UniProtKB-KW"/>
</dbReference>
<dbReference type="Gene3D" id="1.10.599.10">
    <property type="entry name" value="Aldehyde Ferredoxin Oxidoreductase Protein, subunit A, domain 3"/>
    <property type="match status" value="1"/>
</dbReference>
<dbReference type="InterPro" id="IPR036503">
    <property type="entry name" value="Ald_Fedxn_OxRdtase_N_sf"/>
</dbReference>
<evidence type="ECO:0000256" key="7">
    <source>
        <dbReference type="ARBA" id="ARBA00023014"/>
    </source>
</evidence>
<dbReference type="KEGG" id="msea:METESE_01140"/>
<evidence type="ECO:0000256" key="2">
    <source>
        <dbReference type="ARBA" id="ARBA00011032"/>
    </source>
</evidence>
<dbReference type="PANTHER" id="PTHR30038:SF7">
    <property type="entry name" value="TUNGSTEN-CONTAINING GLYCERALDEHYDE-3-PHOSPHATE:FERREDOXIN OXIDOREDUCTASE"/>
    <property type="match status" value="1"/>
</dbReference>
<dbReference type="SUPFAM" id="SSF48310">
    <property type="entry name" value="Aldehyde ferredoxin oxidoreductase, C-terminal domains"/>
    <property type="match status" value="1"/>
</dbReference>
<keyword evidence="6" id="KW-0408">Iron</keyword>
<gene>
    <name evidence="10" type="ORF">METESE_01140</name>
</gene>
<keyword evidence="11" id="KW-1185">Reference proteome</keyword>
<comment type="cofactor">
    <cofactor evidence="1">
        <name>[4Fe-4S] cluster</name>
        <dbReference type="ChEBI" id="CHEBI:49883"/>
    </cofactor>
</comment>
<evidence type="ECO:0000256" key="8">
    <source>
        <dbReference type="ARBA" id="ARBA00049934"/>
    </source>
</evidence>
<dbReference type="SUPFAM" id="SSF56228">
    <property type="entry name" value="Aldehyde ferredoxin oxidoreductase, N-terminal domain"/>
    <property type="match status" value="1"/>
</dbReference>
<evidence type="ECO:0000256" key="5">
    <source>
        <dbReference type="ARBA" id="ARBA00023002"/>
    </source>
</evidence>
<evidence type="ECO:0000256" key="6">
    <source>
        <dbReference type="ARBA" id="ARBA00023004"/>
    </source>
</evidence>
<keyword evidence="7" id="KW-0411">Iron-sulfur</keyword>
<dbReference type="Gene3D" id="3.60.9.10">
    <property type="entry name" value="Aldehyde ferredoxin oxidoreductase, N-terminal domain"/>
    <property type="match status" value="1"/>
</dbReference>
<sequence length="742" mass="83293">MSQLVFDPSKVMDIDFTLRTEYHAELERVRASRKVLKELTFTPSLPERGYNGRTLHVDVGTLAVAEKPVTAQMKDVFVGGRGFGLWYLWNAVKPTTRWNDPENEIIISPGPVSGITQYSGTGKSLVVSLSPQTGIPIDSNVGGYFGPFLKFSGFDALELQGKAEDEVILFIDGQKGVMRFERIEGCPEDSHVLAEVLTALYAEDDADRVNVSVVSSGAAARNSLIGMLNFSWFDQRRGCIRLKQAGRGGIGTVFRDKKILAVVCRGPRIKPDLNHVADKEVLAQTAIKYHMEIRNNDPHQCMMRRNGTAHIVEIMDAYDLLPVHNFQYGSHPDTNRIDSAYWQQRCTQRTSDGCWYGCSMACAKGADGLVLKTGPYKGHMVTVDGPEYENAAGLGSNCGVFDPDYLLELNFYCDTYGICTITWGTLCAFVMECYQRGILNLERTGGLELTWGNAEADLEMMHQLARGEGFGLIAGQGVHGMKRIFAERGWGDPALLQDIGMEVKGLEYSQYMSKESLAQQGGYALTNKGPQHDEAWLIFMDMVNKQLPTFEDKAEALYYFPLFRTWFGLNGFCKLPWNDVVPSDNGTTSEPAKVPEHVQNYVDVFNATTGMKIDKDELIHQSAKVYNFQRVFNIRMGKGLRQHDVPPYRSVGPVSREEYESRAERYDKQMREEIGVDPEGKSLEEKMAITREFRMNRYFKLMDSVYQRRGWTPDGVPTQARLKELGLDVFPEVVEVVKAHGG</sequence>
<dbReference type="GO" id="GO:0051539">
    <property type="term" value="F:4 iron, 4 sulfur cluster binding"/>
    <property type="evidence" value="ECO:0007669"/>
    <property type="project" value="UniProtKB-KW"/>
</dbReference>
<keyword evidence="3" id="KW-0004">4Fe-4S</keyword>
<dbReference type="AlphaFoldDB" id="A0AA48KAX0"/>
<feature type="domain" description="Aldehyde ferredoxin oxidoreductase N-terminal" evidence="9">
    <location>
        <begin position="50"/>
        <end position="268"/>
    </location>
</feature>
<dbReference type="Pfam" id="PF02730">
    <property type="entry name" value="AFOR_N"/>
    <property type="match status" value="1"/>
</dbReference>
<evidence type="ECO:0000256" key="4">
    <source>
        <dbReference type="ARBA" id="ARBA00022723"/>
    </source>
</evidence>
<name>A0AA48KAX0_9BACT</name>
<proteinExistence type="inferred from homology"/>
<dbReference type="Pfam" id="PF01314">
    <property type="entry name" value="AFOR_C"/>
    <property type="match status" value="1"/>
</dbReference>
<dbReference type="InterPro" id="IPR051919">
    <property type="entry name" value="W-dependent_AOR"/>
</dbReference>
<dbReference type="GO" id="GO:0016625">
    <property type="term" value="F:oxidoreductase activity, acting on the aldehyde or oxo group of donors, iron-sulfur protein as acceptor"/>
    <property type="evidence" value="ECO:0007669"/>
    <property type="project" value="InterPro"/>
</dbReference>
<dbReference type="PANTHER" id="PTHR30038">
    <property type="entry name" value="ALDEHYDE FERREDOXIN OXIDOREDUCTASE"/>
    <property type="match status" value="1"/>
</dbReference>
<dbReference type="GO" id="GO:0009055">
    <property type="term" value="F:electron transfer activity"/>
    <property type="evidence" value="ECO:0007669"/>
    <property type="project" value="InterPro"/>
</dbReference>